<feature type="chain" id="PRO_5007301274" evidence="2">
    <location>
        <begin position="21"/>
        <end position="545"/>
    </location>
</feature>
<dbReference type="GO" id="GO:0005737">
    <property type="term" value="C:cytoplasm"/>
    <property type="evidence" value="ECO:0007669"/>
    <property type="project" value="TreeGrafter"/>
</dbReference>
<evidence type="ECO:0000256" key="2">
    <source>
        <dbReference type="SAM" id="SignalP"/>
    </source>
</evidence>
<proteinExistence type="predicted"/>
<dbReference type="InterPro" id="IPR051363">
    <property type="entry name" value="RLR_Helicase"/>
</dbReference>
<feature type="region of interest" description="Disordered" evidence="1">
    <location>
        <begin position="243"/>
        <end position="281"/>
    </location>
</feature>
<gene>
    <name evidence="4" type="ORF">TGARI_369080</name>
</gene>
<dbReference type="Proteomes" id="UP000074247">
    <property type="component" value="Unassembled WGS sequence"/>
</dbReference>
<evidence type="ECO:0000313" key="4">
    <source>
        <dbReference type="EMBL" id="KYF45561.1"/>
    </source>
</evidence>
<dbReference type="InterPro" id="IPR001650">
    <property type="entry name" value="Helicase_C-like"/>
</dbReference>
<accession>A0A139Y364</accession>
<organism evidence="4 5">
    <name type="scientific">Toxoplasma gondii ARI</name>
    <dbReference type="NCBI Taxonomy" id="1074872"/>
    <lineage>
        <taxon>Eukaryota</taxon>
        <taxon>Sar</taxon>
        <taxon>Alveolata</taxon>
        <taxon>Apicomplexa</taxon>
        <taxon>Conoidasida</taxon>
        <taxon>Coccidia</taxon>
        <taxon>Eucoccidiorida</taxon>
        <taxon>Eimeriorina</taxon>
        <taxon>Sarcocystidae</taxon>
        <taxon>Toxoplasma</taxon>
    </lineage>
</organism>
<comment type="caution">
    <text evidence="4">The sequence shown here is derived from an EMBL/GenBank/DDBJ whole genome shotgun (WGS) entry which is preliminary data.</text>
</comment>
<feature type="compositionally biased region" description="Basic and acidic residues" evidence="1">
    <location>
        <begin position="536"/>
        <end position="545"/>
    </location>
</feature>
<feature type="region of interest" description="Disordered" evidence="1">
    <location>
        <begin position="441"/>
        <end position="545"/>
    </location>
</feature>
<feature type="domain" description="Helicase C-terminal" evidence="3">
    <location>
        <begin position="11"/>
        <end position="50"/>
    </location>
</feature>
<dbReference type="PANTHER" id="PTHR14074">
    <property type="entry name" value="HELICASE WITH DEATH DOMAIN-RELATED"/>
    <property type="match status" value="1"/>
</dbReference>
<name>A0A139Y364_TOXGO</name>
<dbReference type="Pfam" id="PF00271">
    <property type="entry name" value="Helicase_C"/>
    <property type="match status" value="1"/>
</dbReference>
<feature type="compositionally biased region" description="Basic and acidic residues" evidence="1">
    <location>
        <begin position="505"/>
        <end position="517"/>
    </location>
</feature>
<feature type="compositionally biased region" description="Basic and acidic residues" evidence="1">
    <location>
        <begin position="270"/>
        <end position="281"/>
    </location>
</feature>
<evidence type="ECO:0000259" key="3">
    <source>
        <dbReference type="Pfam" id="PF00271"/>
    </source>
</evidence>
<dbReference type="EMBL" id="AGQS02004039">
    <property type="protein sequence ID" value="KYF45561.1"/>
    <property type="molecule type" value="Genomic_DNA"/>
</dbReference>
<dbReference type="VEuPathDB" id="ToxoDB:TGARI_369080"/>
<evidence type="ECO:0000313" key="5">
    <source>
        <dbReference type="Proteomes" id="UP000074247"/>
    </source>
</evidence>
<protein>
    <submittedName>
        <fullName evidence="4">Ribonuclease type III dicer</fullName>
    </submittedName>
</protein>
<dbReference type="InterPro" id="IPR027417">
    <property type="entry name" value="P-loop_NTPase"/>
</dbReference>
<keyword evidence="2" id="KW-0732">Signal</keyword>
<reference evidence="4 5" key="1">
    <citation type="journal article" date="2016" name="Nat. Commun.">
        <title>Local admixture of amplified and diversified secreted pathogenesis determinants shapes mosaic Toxoplasma gondii genomes.</title>
        <authorList>
            <person name="Lorenzi H."/>
            <person name="Khan A."/>
            <person name="Behnke M.S."/>
            <person name="Namasivayam S."/>
            <person name="Swapna L.S."/>
            <person name="Hadjithomas M."/>
            <person name="Karamycheva S."/>
            <person name="Pinney D."/>
            <person name="Brunk B.P."/>
            <person name="Ajioka J.W."/>
            <person name="Ajzenberg D."/>
            <person name="Boothroyd J.C."/>
            <person name="Boyle J.P."/>
            <person name="Darde M.L."/>
            <person name="Diaz-Miranda M.A."/>
            <person name="Dubey J.P."/>
            <person name="Fritz H.M."/>
            <person name="Gennari S.M."/>
            <person name="Gregory B.D."/>
            <person name="Kim K."/>
            <person name="Saeij J.P."/>
            <person name="Su C."/>
            <person name="White M.W."/>
            <person name="Zhu X.Q."/>
            <person name="Howe D.K."/>
            <person name="Rosenthal B.M."/>
            <person name="Grigg M.E."/>
            <person name="Parkinson J."/>
            <person name="Liu L."/>
            <person name="Kissinger J.C."/>
            <person name="Roos D.S."/>
            <person name="Sibley L.D."/>
        </authorList>
    </citation>
    <scope>NUCLEOTIDE SEQUENCE [LARGE SCALE GENOMIC DNA]</scope>
    <source>
        <strain evidence="4 5">ARI</strain>
    </source>
</reference>
<dbReference type="PANTHER" id="PTHR14074:SF16">
    <property type="entry name" value="ANTIVIRAL INNATE IMMUNE RESPONSE RECEPTOR RIG-I"/>
    <property type="match status" value="1"/>
</dbReference>
<dbReference type="AlphaFoldDB" id="A0A139Y364"/>
<feature type="compositionally biased region" description="Basic and acidic residues" evidence="1">
    <location>
        <begin position="243"/>
        <end position="263"/>
    </location>
</feature>
<dbReference type="SUPFAM" id="SSF52540">
    <property type="entry name" value="P-loop containing nucleoside triphosphate hydrolases"/>
    <property type="match status" value="1"/>
</dbReference>
<feature type="compositionally biased region" description="Basic and acidic residues" evidence="1">
    <location>
        <begin position="444"/>
        <end position="490"/>
    </location>
</feature>
<dbReference type="Gene3D" id="3.40.50.300">
    <property type="entry name" value="P-loop containing nucleotide triphosphate hydrolases"/>
    <property type="match status" value="1"/>
</dbReference>
<sequence length="545" mass="58949">MRRLGWGAPLQLLVSTSVLEEGIDVPACNLVVQMDMPSSLVRFVQAKGRARKKPAEFVVLCPDSGPCGASWPDASLPFSSSFPSSSSFFPFSSSLQSQTPDCTVSSPSLLLSLQSVSSLAVSSSSLSAPLSVSLRSRTGEAPTTPAFAAQGFSAAGGAACYLQAVSPSVNFELARLQLCEAKVAALAADVEATERFGLLGPFRCMRKVCSLDDLLLTHTGAMVHSAFAPALLREIVDACTAGKTDERTERGADERGEEGRWAEDTEDEGREERERGNAELRTGREKALGTCCSNAPFSSSLSSSGMRRVSDLCEARRQRTPSALRLLSTQDGKWILSVPSLQGFRSSPLPPFSIEFSPTGSAPTRASAAAGVLAVRVLRRLVQEGVVDSFLRCRDRDSVEKDLRDEKERRRREKCGGVGAVDLLWRELPACLLPPRSWRNARRASGDRHGDSEETLHTSAKTREEAARAEEAVSGSNEERRRSRDHKEGTIEGDAGAQEVEENAEEGRKEEEGDQLKRLPSGTGKKDETSTSNAKSETHREKTRT</sequence>
<evidence type="ECO:0000256" key="1">
    <source>
        <dbReference type="SAM" id="MobiDB-lite"/>
    </source>
</evidence>
<feature type="signal peptide" evidence="2">
    <location>
        <begin position="1"/>
        <end position="20"/>
    </location>
</feature>